<comment type="caution">
    <text evidence="2">The sequence shown here is derived from an EMBL/GenBank/DDBJ whole genome shotgun (WGS) entry which is preliminary data.</text>
</comment>
<keyword evidence="1" id="KW-0812">Transmembrane</keyword>
<evidence type="ECO:0000256" key="1">
    <source>
        <dbReference type="SAM" id="Phobius"/>
    </source>
</evidence>
<evidence type="ECO:0008006" key="4">
    <source>
        <dbReference type="Google" id="ProtNLM"/>
    </source>
</evidence>
<keyword evidence="3" id="KW-1185">Reference proteome</keyword>
<keyword evidence="1" id="KW-1133">Transmembrane helix</keyword>
<keyword evidence="1" id="KW-0472">Membrane</keyword>
<evidence type="ECO:0000313" key="3">
    <source>
        <dbReference type="Proteomes" id="UP001501570"/>
    </source>
</evidence>
<dbReference type="EMBL" id="BAABJQ010000003">
    <property type="protein sequence ID" value="GAA5180165.1"/>
    <property type="molecule type" value="Genomic_DNA"/>
</dbReference>
<sequence>MPTPDTLIADYLDRLRQASADLPAGSRAELMQDIGAHLAEKVDATASEVQVRRVLDELGAPEEIAAEAADQSGTRSSAPAAGGLAYDVATVLVLLLGGFVIPLLGWIAGVVLLWNGPRWNARHKWAGTLIWPGAIILALVLLTADHRTSGRLGVVVVTGVAAIMVGLVVGFVYLLRAARSHR</sequence>
<feature type="transmembrane region" description="Helical" evidence="1">
    <location>
        <begin position="150"/>
        <end position="175"/>
    </location>
</feature>
<dbReference type="Proteomes" id="UP001501570">
    <property type="component" value="Unassembled WGS sequence"/>
</dbReference>
<dbReference type="RefSeq" id="WP_345626824.1">
    <property type="nucleotide sequence ID" value="NZ_BAABJQ010000003.1"/>
</dbReference>
<proteinExistence type="predicted"/>
<dbReference type="Pfam" id="PF22564">
    <property type="entry name" value="HAAS"/>
    <property type="match status" value="1"/>
</dbReference>
<gene>
    <name evidence="2" type="ORF">GCM10023322_11850</name>
</gene>
<evidence type="ECO:0000313" key="2">
    <source>
        <dbReference type="EMBL" id="GAA5180165.1"/>
    </source>
</evidence>
<feature type="transmembrane region" description="Helical" evidence="1">
    <location>
        <begin position="88"/>
        <end position="113"/>
    </location>
</feature>
<feature type="transmembrane region" description="Helical" evidence="1">
    <location>
        <begin position="125"/>
        <end position="144"/>
    </location>
</feature>
<accession>A0ABP9RLD5</accession>
<name>A0ABP9RLD5_9ACTN</name>
<reference evidence="3" key="1">
    <citation type="journal article" date="2019" name="Int. J. Syst. Evol. Microbiol.">
        <title>The Global Catalogue of Microorganisms (GCM) 10K type strain sequencing project: providing services to taxonomists for standard genome sequencing and annotation.</title>
        <authorList>
            <consortium name="The Broad Institute Genomics Platform"/>
            <consortium name="The Broad Institute Genome Sequencing Center for Infectious Disease"/>
            <person name="Wu L."/>
            <person name="Ma J."/>
        </authorList>
    </citation>
    <scope>NUCLEOTIDE SEQUENCE [LARGE SCALE GENOMIC DNA]</scope>
    <source>
        <strain evidence="3">JCM 18304</strain>
    </source>
</reference>
<organism evidence="2 3">
    <name type="scientific">Rugosimonospora acidiphila</name>
    <dbReference type="NCBI Taxonomy" id="556531"/>
    <lineage>
        <taxon>Bacteria</taxon>
        <taxon>Bacillati</taxon>
        <taxon>Actinomycetota</taxon>
        <taxon>Actinomycetes</taxon>
        <taxon>Micromonosporales</taxon>
        <taxon>Micromonosporaceae</taxon>
        <taxon>Rugosimonospora</taxon>
    </lineage>
</organism>
<protein>
    <recommendedName>
        <fullName evidence="4">DUF1700 domain-containing protein</fullName>
    </recommendedName>
</protein>